<dbReference type="EC" id="6.3.5.4" evidence="2"/>
<evidence type="ECO:0000256" key="2">
    <source>
        <dbReference type="ARBA" id="ARBA00012737"/>
    </source>
</evidence>
<dbReference type="GO" id="GO:0004066">
    <property type="term" value="F:asparagine synthase (glutamine-hydrolyzing) activity"/>
    <property type="evidence" value="ECO:0007669"/>
    <property type="project" value="UniProtKB-EC"/>
</dbReference>
<dbReference type="PANTHER" id="PTHR43284">
    <property type="entry name" value="ASPARAGINE SYNTHETASE (GLUTAMINE-HYDROLYZING)"/>
    <property type="match status" value="1"/>
</dbReference>
<reference evidence="5 6" key="1">
    <citation type="submission" date="2018-06" db="EMBL/GenBank/DDBJ databases">
        <authorList>
            <consortium name="Pathogen Informatics"/>
            <person name="Doyle S."/>
        </authorList>
    </citation>
    <scope>NUCLEOTIDE SEQUENCE [LARGE SCALE GENOMIC DNA]</scope>
    <source>
        <strain evidence="5 6">NCTC13532</strain>
    </source>
</reference>
<name>A0A381FK38_9FLAO</name>
<dbReference type="AlphaFoldDB" id="A0A381FK38"/>
<keyword evidence="5" id="KW-0436">Ligase</keyword>
<evidence type="ECO:0000313" key="6">
    <source>
        <dbReference type="Proteomes" id="UP000254282"/>
    </source>
</evidence>
<evidence type="ECO:0000256" key="1">
    <source>
        <dbReference type="ARBA" id="ARBA00005187"/>
    </source>
</evidence>
<dbReference type="Gene3D" id="3.40.50.620">
    <property type="entry name" value="HUPs"/>
    <property type="match status" value="1"/>
</dbReference>
<dbReference type="GO" id="GO:0006529">
    <property type="term" value="P:asparagine biosynthetic process"/>
    <property type="evidence" value="ECO:0007669"/>
    <property type="project" value="InterPro"/>
</dbReference>
<comment type="pathway">
    <text evidence="1">Amino-acid biosynthesis; L-asparagine biosynthesis; L-asparagine from L-aspartate (L-Gln route): step 1/1.</text>
</comment>
<dbReference type="Proteomes" id="UP000254282">
    <property type="component" value="Unassembled WGS sequence"/>
</dbReference>
<dbReference type="GO" id="GO:0005829">
    <property type="term" value="C:cytosol"/>
    <property type="evidence" value="ECO:0007669"/>
    <property type="project" value="TreeGrafter"/>
</dbReference>
<accession>A0A381FK38</accession>
<dbReference type="PANTHER" id="PTHR43284:SF1">
    <property type="entry name" value="ASPARAGINE SYNTHETASE"/>
    <property type="match status" value="1"/>
</dbReference>
<evidence type="ECO:0000259" key="4">
    <source>
        <dbReference type="Pfam" id="PF00733"/>
    </source>
</evidence>
<feature type="domain" description="Asparagine synthetase" evidence="4">
    <location>
        <begin position="1"/>
        <end position="134"/>
    </location>
</feature>
<protein>
    <recommendedName>
        <fullName evidence="2">asparagine synthase (glutamine-hydrolyzing)</fullName>
        <ecNumber evidence="2">6.3.5.4</ecNumber>
    </recommendedName>
</protein>
<evidence type="ECO:0000313" key="5">
    <source>
        <dbReference type="EMBL" id="SUX46936.1"/>
    </source>
</evidence>
<organism evidence="5 6">
    <name type="scientific">Chryseobacterium indoltheticum</name>
    <dbReference type="NCBI Taxonomy" id="254"/>
    <lineage>
        <taxon>Bacteria</taxon>
        <taxon>Pseudomonadati</taxon>
        <taxon>Bacteroidota</taxon>
        <taxon>Flavobacteriia</taxon>
        <taxon>Flavobacteriales</taxon>
        <taxon>Weeksellaceae</taxon>
        <taxon>Chryseobacterium group</taxon>
        <taxon>Chryseobacterium</taxon>
    </lineage>
</organism>
<proteinExistence type="predicted"/>
<evidence type="ECO:0000256" key="3">
    <source>
        <dbReference type="ARBA" id="ARBA00048741"/>
    </source>
</evidence>
<dbReference type="SUPFAM" id="SSF52402">
    <property type="entry name" value="Adenine nucleotide alpha hydrolases-like"/>
    <property type="match status" value="1"/>
</dbReference>
<dbReference type="InterPro" id="IPR014729">
    <property type="entry name" value="Rossmann-like_a/b/a_fold"/>
</dbReference>
<dbReference type="CDD" id="cd01991">
    <property type="entry name" value="Asn_synthase_B_C"/>
    <property type="match status" value="1"/>
</dbReference>
<dbReference type="InterPro" id="IPR051786">
    <property type="entry name" value="ASN_synthetase/amidase"/>
</dbReference>
<dbReference type="Pfam" id="PF00733">
    <property type="entry name" value="Asn_synthase"/>
    <property type="match status" value="1"/>
</dbReference>
<dbReference type="InterPro" id="IPR001962">
    <property type="entry name" value="Asn_synthase"/>
</dbReference>
<dbReference type="RefSeq" id="WP_115620501.1">
    <property type="nucleotide sequence ID" value="NZ_UFVR01000004.1"/>
</dbReference>
<gene>
    <name evidence="5" type="primary">asnB_1</name>
    <name evidence="5" type="ORF">NCTC13532_02496</name>
</gene>
<dbReference type="EMBL" id="UFVR01000004">
    <property type="protein sequence ID" value="SUX46936.1"/>
    <property type="molecule type" value="Genomic_DNA"/>
</dbReference>
<sequence>MDLTNIIPGDYMVKDDRIAMMHSIELRTPFLDKDLVEFCAALPAKYKVNTEQTKIILRKAFGELLTDNILNKRKQGFGAPVEKWLKIPAMEELSSKILRNPASKIFLKLDFQQVQKNLNYNYKHWSLLVLGIWMEEHH</sequence>
<comment type="catalytic activity">
    <reaction evidence="3">
        <text>L-aspartate + L-glutamine + ATP + H2O = L-asparagine + L-glutamate + AMP + diphosphate + H(+)</text>
        <dbReference type="Rhea" id="RHEA:12228"/>
        <dbReference type="ChEBI" id="CHEBI:15377"/>
        <dbReference type="ChEBI" id="CHEBI:15378"/>
        <dbReference type="ChEBI" id="CHEBI:29985"/>
        <dbReference type="ChEBI" id="CHEBI:29991"/>
        <dbReference type="ChEBI" id="CHEBI:30616"/>
        <dbReference type="ChEBI" id="CHEBI:33019"/>
        <dbReference type="ChEBI" id="CHEBI:58048"/>
        <dbReference type="ChEBI" id="CHEBI:58359"/>
        <dbReference type="ChEBI" id="CHEBI:456215"/>
        <dbReference type="EC" id="6.3.5.4"/>
    </reaction>
</comment>